<dbReference type="InterPro" id="IPR016024">
    <property type="entry name" value="ARM-type_fold"/>
</dbReference>
<evidence type="ECO:0000259" key="8">
    <source>
        <dbReference type="Pfam" id="PF08146"/>
    </source>
</evidence>
<gene>
    <name evidence="9" type="ORF">AB6A40_000429</name>
</gene>
<sequence>MICLFIRVLDCFSEHEFRSVVKQLYNWMESSLQPDANLETRLHLITACCFLNQLYDSYNVIAVPHFGKIIELLPEVLIRCNARKTEAPSLLFVGNKETAAALEANLLITLTIDFVTKCAKHPEFFTEDRANLLLDPLIDELEDSSCWGHEGRCVPHLADCLFQIANANNGMLADINTRILLKSRSQSAKIRCRVLMVIERMYERMGEAVVPLLPCSLPFLSELIEDDNKKVEQQCDKVIALLKRKFGEEIAQGLI</sequence>
<comment type="subcellular location">
    <subcellularLocation>
        <location evidence="1 7">Nucleus</location>
        <location evidence="1 7">Nucleolus</location>
    </subcellularLocation>
</comment>
<dbReference type="SUPFAM" id="SSF48371">
    <property type="entry name" value="ARM repeat"/>
    <property type="match status" value="1"/>
</dbReference>
<dbReference type="Gene3D" id="1.25.10.10">
    <property type="entry name" value="Leucine-rich Repeat Variant"/>
    <property type="match status" value="1"/>
</dbReference>
<evidence type="ECO:0000256" key="3">
    <source>
        <dbReference type="ARBA" id="ARBA00022517"/>
    </source>
</evidence>
<evidence type="ECO:0000256" key="7">
    <source>
        <dbReference type="RuleBase" id="RU367065"/>
    </source>
</evidence>
<organism evidence="9 10">
    <name type="scientific">Gnathostoma spinigerum</name>
    <dbReference type="NCBI Taxonomy" id="75299"/>
    <lineage>
        <taxon>Eukaryota</taxon>
        <taxon>Metazoa</taxon>
        <taxon>Ecdysozoa</taxon>
        <taxon>Nematoda</taxon>
        <taxon>Chromadorea</taxon>
        <taxon>Rhabditida</taxon>
        <taxon>Spirurina</taxon>
        <taxon>Gnathostomatomorpha</taxon>
        <taxon>Gnathostomatoidea</taxon>
        <taxon>Gnathostomatidae</taxon>
        <taxon>Gnathostoma</taxon>
    </lineage>
</organism>
<keyword evidence="4 7" id="KW-0698">rRNA processing</keyword>
<name>A0ABD6E310_9BILA</name>
<dbReference type="Proteomes" id="UP001608902">
    <property type="component" value="Unassembled WGS sequence"/>
</dbReference>
<keyword evidence="3 7" id="KW-0690">Ribosome biogenesis</keyword>
<keyword evidence="10" id="KW-1185">Reference proteome</keyword>
<keyword evidence="5 7" id="KW-0539">Nucleus</keyword>
<dbReference type="EMBL" id="JBGFUD010000116">
    <property type="protein sequence ID" value="MFH4973720.1"/>
    <property type="molecule type" value="Genomic_DNA"/>
</dbReference>
<evidence type="ECO:0000256" key="6">
    <source>
        <dbReference type="ARBA" id="ARBA00023274"/>
    </source>
</evidence>
<accession>A0ABD6E310</accession>
<keyword evidence="6 7" id="KW-0687">Ribonucleoprotein</keyword>
<evidence type="ECO:0000256" key="4">
    <source>
        <dbReference type="ARBA" id="ARBA00022552"/>
    </source>
</evidence>
<feature type="domain" description="BP28 C-terminal" evidence="8">
    <location>
        <begin position="12"/>
        <end position="121"/>
    </location>
</feature>
<dbReference type="InterPro" id="IPR011989">
    <property type="entry name" value="ARM-like"/>
</dbReference>
<comment type="similarity">
    <text evidence="2 7">Belongs to the HEATR1/UTP10 family.</text>
</comment>
<dbReference type="InterPro" id="IPR040191">
    <property type="entry name" value="UTP10"/>
</dbReference>
<evidence type="ECO:0000256" key="2">
    <source>
        <dbReference type="ARBA" id="ARBA00010559"/>
    </source>
</evidence>
<dbReference type="InterPro" id="IPR012954">
    <property type="entry name" value="BP28_C_dom"/>
</dbReference>
<dbReference type="PANTHER" id="PTHR13457">
    <property type="entry name" value="BAP28"/>
    <property type="match status" value="1"/>
</dbReference>
<dbReference type="GO" id="GO:0006364">
    <property type="term" value="P:rRNA processing"/>
    <property type="evidence" value="ECO:0007669"/>
    <property type="project" value="UniProtKB-UniRule"/>
</dbReference>
<dbReference type="AlphaFoldDB" id="A0ABD6E310"/>
<protein>
    <recommendedName>
        <fullName evidence="7">HEAT repeat-containing protein 1</fullName>
    </recommendedName>
</protein>
<evidence type="ECO:0000313" key="9">
    <source>
        <dbReference type="EMBL" id="MFH4973720.1"/>
    </source>
</evidence>
<evidence type="ECO:0000256" key="1">
    <source>
        <dbReference type="ARBA" id="ARBA00004604"/>
    </source>
</evidence>
<dbReference type="GO" id="GO:0005730">
    <property type="term" value="C:nucleolus"/>
    <property type="evidence" value="ECO:0007669"/>
    <property type="project" value="UniProtKB-SubCell"/>
</dbReference>
<comment type="caution">
    <text evidence="9">The sequence shown here is derived from an EMBL/GenBank/DDBJ whole genome shotgun (WGS) entry which is preliminary data.</text>
</comment>
<dbReference type="Pfam" id="PF08146">
    <property type="entry name" value="BP28CT"/>
    <property type="match status" value="1"/>
</dbReference>
<proteinExistence type="inferred from homology"/>
<dbReference type="PANTHER" id="PTHR13457:SF1">
    <property type="entry name" value="HEAT REPEAT-CONTAINING PROTEIN 1"/>
    <property type="match status" value="1"/>
</dbReference>
<reference evidence="9 10" key="1">
    <citation type="submission" date="2024-08" db="EMBL/GenBank/DDBJ databases">
        <title>Gnathostoma spinigerum genome.</title>
        <authorList>
            <person name="Gonzalez-Bertolin B."/>
            <person name="Monzon S."/>
            <person name="Zaballos A."/>
            <person name="Jimenez P."/>
            <person name="Dekumyoy P."/>
            <person name="Varona S."/>
            <person name="Cuesta I."/>
            <person name="Sumanam S."/>
            <person name="Adisakwattana P."/>
            <person name="Gasser R.B."/>
            <person name="Hernandez-Gonzalez A."/>
            <person name="Young N.D."/>
            <person name="Perteguer M.J."/>
        </authorList>
    </citation>
    <scope>NUCLEOTIDE SEQUENCE [LARGE SCALE GENOMIC DNA]</scope>
    <source>
        <strain evidence="9">AL3</strain>
        <tissue evidence="9">Liver</tissue>
    </source>
</reference>
<comment type="function">
    <text evidence="7">Involved in nucleolar processing of pre-18S ribosomal RNA.</text>
</comment>
<evidence type="ECO:0000256" key="5">
    <source>
        <dbReference type="ARBA" id="ARBA00023242"/>
    </source>
</evidence>
<dbReference type="GO" id="GO:1990904">
    <property type="term" value="C:ribonucleoprotein complex"/>
    <property type="evidence" value="ECO:0007669"/>
    <property type="project" value="UniProtKB-KW"/>
</dbReference>
<evidence type="ECO:0000313" key="10">
    <source>
        <dbReference type="Proteomes" id="UP001608902"/>
    </source>
</evidence>